<accession>A0A7X0NT71</accession>
<evidence type="ECO:0000313" key="3">
    <source>
        <dbReference type="Proteomes" id="UP000565579"/>
    </source>
</evidence>
<organism evidence="2 3">
    <name type="scientific">Nonomuraea rubra</name>
    <dbReference type="NCBI Taxonomy" id="46180"/>
    <lineage>
        <taxon>Bacteria</taxon>
        <taxon>Bacillati</taxon>
        <taxon>Actinomycetota</taxon>
        <taxon>Actinomycetes</taxon>
        <taxon>Streptosporangiales</taxon>
        <taxon>Streptosporangiaceae</taxon>
        <taxon>Nonomuraea</taxon>
    </lineage>
</organism>
<feature type="region of interest" description="Disordered" evidence="1">
    <location>
        <begin position="171"/>
        <end position="257"/>
    </location>
</feature>
<keyword evidence="3" id="KW-1185">Reference proteome</keyword>
<reference evidence="2 3" key="1">
    <citation type="submission" date="2020-08" db="EMBL/GenBank/DDBJ databases">
        <title>Sequencing the genomes of 1000 actinobacteria strains.</title>
        <authorList>
            <person name="Klenk H.-P."/>
        </authorList>
    </citation>
    <scope>NUCLEOTIDE SEQUENCE [LARGE SCALE GENOMIC DNA]</scope>
    <source>
        <strain evidence="2 3">DSM 43768</strain>
    </source>
</reference>
<dbReference type="AlphaFoldDB" id="A0A7X0NT71"/>
<evidence type="ECO:0000256" key="1">
    <source>
        <dbReference type="SAM" id="MobiDB-lite"/>
    </source>
</evidence>
<feature type="compositionally biased region" description="Basic and acidic residues" evidence="1">
    <location>
        <begin position="184"/>
        <end position="195"/>
    </location>
</feature>
<gene>
    <name evidence="2" type="ORF">HD593_003983</name>
</gene>
<evidence type="ECO:0000313" key="2">
    <source>
        <dbReference type="EMBL" id="MBB6549188.1"/>
    </source>
</evidence>
<dbReference type="EMBL" id="JACHMI010000001">
    <property type="protein sequence ID" value="MBB6549188.1"/>
    <property type="molecule type" value="Genomic_DNA"/>
</dbReference>
<dbReference type="Proteomes" id="UP000565579">
    <property type="component" value="Unassembled WGS sequence"/>
</dbReference>
<proteinExistence type="predicted"/>
<sequence>MLIAVAVLAAAVVGAVAWWLRRNGASGGDPVGGEGPGTPGAGPGRGWELPLTSEAQAAFMEGLRAYHEGGGALRVSAEQGVLTTYEPPRLISLHLLADAFAARGDAALHDPQGTVETLLERLAAAERPGVLHLRPGWLEGEVDGLDAVRFAAAVGEAVRAGGWTAEAGVGALQVTVPDDENGEAPDRERGEERGENAPVSGGRTLTHVNGTPIKPLAAKGAVTGKEATGDAGGSARDASGTGDSRSGGSGAEVPGVDVSGVEVSGVDVSGVDGSGVGGSGAVPRVGAGEANTMMLDLARVLDLYREARAQRPDAGTETLLREVVPRLIAGGGPGVTWSRPPRPGELRTVLGSSPELR</sequence>
<comment type="caution">
    <text evidence="2">The sequence shown here is derived from an EMBL/GenBank/DDBJ whole genome shotgun (WGS) entry which is preliminary data.</text>
</comment>
<protein>
    <submittedName>
        <fullName evidence="2">Uncharacterized protein</fullName>
    </submittedName>
</protein>
<feature type="region of interest" description="Disordered" evidence="1">
    <location>
        <begin position="330"/>
        <end position="357"/>
    </location>
</feature>
<feature type="compositionally biased region" description="Low complexity" evidence="1">
    <location>
        <begin position="233"/>
        <end position="244"/>
    </location>
</feature>
<dbReference type="RefSeq" id="WP_185103561.1">
    <property type="nucleotide sequence ID" value="NZ_BAAAXY010000053.1"/>
</dbReference>
<name>A0A7X0NT71_9ACTN</name>